<dbReference type="Gene3D" id="2.40.50.100">
    <property type="match status" value="2"/>
</dbReference>
<dbReference type="Pfam" id="PF25917">
    <property type="entry name" value="BSH_RND"/>
    <property type="match status" value="1"/>
</dbReference>
<keyword evidence="4" id="KW-0472">Membrane</keyword>
<dbReference type="InterPro" id="IPR058636">
    <property type="entry name" value="Beta-barrel_YknX"/>
</dbReference>
<dbReference type="Gene3D" id="2.40.420.20">
    <property type="match status" value="1"/>
</dbReference>
<evidence type="ECO:0000313" key="7">
    <source>
        <dbReference type="EMBL" id="HJC06421.1"/>
    </source>
</evidence>
<keyword evidence="4" id="KW-1133">Transmembrane helix</keyword>
<feature type="coiled-coil region" evidence="2">
    <location>
        <begin position="337"/>
        <end position="378"/>
    </location>
</feature>
<dbReference type="Pfam" id="PF25990">
    <property type="entry name" value="Beta-barrel_YknX"/>
    <property type="match status" value="1"/>
</dbReference>
<organism evidence="7 8">
    <name type="scientific">Candidatus Enterocloster excrementipullorum</name>
    <dbReference type="NCBI Taxonomy" id="2838559"/>
    <lineage>
        <taxon>Bacteria</taxon>
        <taxon>Bacillati</taxon>
        <taxon>Bacillota</taxon>
        <taxon>Clostridia</taxon>
        <taxon>Lachnospirales</taxon>
        <taxon>Lachnospiraceae</taxon>
        <taxon>Enterocloster</taxon>
    </lineage>
</organism>
<dbReference type="EMBL" id="DWWT01000047">
    <property type="protein sequence ID" value="HJC06421.1"/>
    <property type="molecule type" value="Genomic_DNA"/>
</dbReference>
<feature type="transmembrane region" description="Helical" evidence="4">
    <location>
        <begin position="44"/>
        <end position="64"/>
    </location>
</feature>
<dbReference type="Proteomes" id="UP000823910">
    <property type="component" value="Unassembled WGS sequence"/>
</dbReference>
<name>A0A9D2N1L5_9FIRM</name>
<reference evidence="7" key="2">
    <citation type="submission" date="2021-04" db="EMBL/GenBank/DDBJ databases">
        <authorList>
            <person name="Gilroy R."/>
        </authorList>
    </citation>
    <scope>NUCLEOTIDE SEQUENCE</scope>
    <source>
        <strain evidence="7">CHK180-15479</strain>
    </source>
</reference>
<comment type="similarity">
    <text evidence="1">Belongs to the membrane fusion protein (MFP) (TC 8.A.1) family.</text>
</comment>
<evidence type="ECO:0000313" key="8">
    <source>
        <dbReference type="Proteomes" id="UP000823910"/>
    </source>
</evidence>
<dbReference type="GO" id="GO:1990281">
    <property type="term" value="C:efflux pump complex"/>
    <property type="evidence" value="ECO:0007669"/>
    <property type="project" value="TreeGrafter"/>
</dbReference>
<dbReference type="Gene3D" id="2.40.30.170">
    <property type="match status" value="1"/>
</dbReference>
<dbReference type="Gene3D" id="1.10.287.470">
    <property type="entry name" value="Helix hairpin bin"/>
    <property type="match status" value="1"/>
</dbReference>
<evidence type="ECO:0000256" key="1">
    <source>
        <dbReference type="ARBA" id="ARBA00009477"/>
    </source>
</evidence>
<proteinExistence type="inferred from homology"/>
<dbReference type="InterPro" id="IPR006143">
    <property type="entry name" value="RND_pump_MFP"/>
</dbReference>
<comment type="caution">
    <text evidence="7">The sequence shown here is derived from an EMBL/GenBank/DDBJ whole genome shotgun (WGS) entry which is preliminary data.</text>
</comment>
<dbReference type="GO" id="GO:0015562">
    <property type="term" value="F:efflux transmembrane transporter activity"/>
    <property type="evidence" value="ECO:0007669"/>
    <property type="project" value="TreeGrafter"/>
</dbReference>
<feature type="compositionally biased region" description="Low complexity" evidence="3">
    <location>
        <begin position="1"/>
        <end position="11"/>
    </location>
</feature>
<evidence type="ECO:0000256" key="2">
    <source>
        <dbReference type="SAM" id="Coils"/>
    </source>
</evidence>
<feature type="region of interest" description="Disordered" evidence="3">
    <location>
        <begin position="579"/>
        <end position="598"/>
    </location>
</feature>
<accession>A0A9D2N1L5</accession>
<evidence type="ECO:0000259" key="5">
    <source>
        <dbReference type="Pfam" id="PF25917"/>
    </source>
</evidence>
<gene>
    <name evidence="7" type="ORF">H9704_09745</name>
</gene>
<feature type="region of interest" description="Disordered" evidence="3">
    <location>
        <begin position="1"/>
        <end position="38"/>
    </location>
</feature>
<dbReference type="PANTHER" id="PTHR30469:SF33">
    <property type="entry name" value="SLR1207 PROTEIN"/>
    <property type="match status" value="1"/>
</dbReference>
<dbReference type="InterPro" id="IPR058625">
    <property type="entry name" value="MdtA-like_BSH"/>
</dbReference>
<dbReference type="AlphaFoldDB" id="A0A9D2N1L5"/>
<evidence type="ECO:0000256" key="4">
    <source>
        <dbReference type="SAM" id="Phobius"/>
    </source>
</evidence>
<dbReference type="PANTHER" id="PTHR30469">
    <property type="entry name" value="MULTIDRUG RESISTANCE PROTEIN MDTA"/>
    <property type="match status" value="1"/>
</dbReference>
<evidence type="ECO:0000259" key="6">
    <source>
        <dbReference type="Pfam" id="PF25990"/>
    </source>
</evidence>
<keyword evidence="4" id="KW-0812">Transmembrane</keyword>
<reference evidence="7" key="1">
    <citation type="journal article" date="2021" name="PeerJ">
        <title>Extensive microbial diversity within the chicken gut microbiome revealed by metagenomics and culture.</title>
        <authorList>
            <person name="Gilroy R."/>
            <person name="Ravi A."/>
            <person name="Getino M."/>
            <person name="Pursley I."/>
            <person name="Horton D.L."/>
            <person name="Alikhan N.F."/>
            <person name="Baker D."/>
            <person name="Gharbi K."/>
            <person name="Hall N."/>
            <person name="Watson M."/>
            <person name="Adriaenssens E.M."/>
            <person name="Foster-Nyarko E."/>
            <person name="Jarju S."/>
            <person name="Secka A."/>
            <person name="Antonio M."/>
            <person name="Oren A."/>
            <person name="Chaudhuri R.R."/>
            <person name="La Ragione R."/>
            <person name="Hildebrand F."/>
            <person name="Pallen M.J."/>
        </authorList>
    </citation>
    <scope>NUCLEOTIDE SEQUENCE</scope>
    <source>
        <strain evidence="7">CHK180-15479</strain>
    </source>
</reference>
<dbReference type="SUPFAM" id="SSF111369">
    <property type="entry name" value="HlyD-like secretion proteins"/>
    <property type="match status" value="2"/>
</dbReference>
<keyword evidence="2" id="KW-0175">Coiled coil</keyword>
<dbReference type="NCBIfam" id="TIGR01730">
    <property type="entry name" value="RND_mfp"/>
    <property type="match status" value="1"/>
</dbReference>
<feature type="domain" description="YknX-like beta-barrel" evidence="6">
    <location>
        <begin position="418"/>
        <end position="485"/>
    </location>
</feature>
<evidence type="ECO:0000256" key="3">
    <source>
        <dbReference type="SAM" id="MobiDB-lite"/>
    </source>
</evidence>
<feature type="domain" description="Multidrug resistance protein MdtA-like barrel-sandwich hybrid" evidence="5">
    <location>
        <begin position="108"/>
        <end position="406"/>
    </location>
</feature>
<protein>
    <submittedName>
        <fullName evidence="7">Efflux RND transporter periplasmic adaptor subunit</fullName>
    </submittedName>
</protein>
<sequence>MGSLLGRLPLPGKKKGEIAPSGSSTPEPSQGNSGKKKKRRKLKLWMKIIIVLLLVAAVLAVVMFQRSRAAAQAAATASSVNTATVERRDVTSELSSTGTLEAADSYSIVSLVEGDVISADFEEGDQVEAGQILYQIDSSSVLTQLTSAQNSLTRAQESYDDAVADYNKALSDYSGNTYKATESGYISELNIHVGDRISGSATLAQLYSDDVMKIRVPFLSGEAALIAPGMAAVLTLVDTGEQVAGTVTAVASQETALTGGRLVKYVTMEVANPGGLTITTQATAQIGDFIGSDEGTFAAVIDKAMNANLSATVEVAAVLVEEGAYVTNGTPIFLMTDETAEDLIDSYQDSMDNAESQLESAQTSLDNTQEEYDNYTITAPISGQVITKNYKVGDTIERNTSSSTTVATIYDLSELTFEMSIDELDVLNVEVGQTVEVTADALEGQTFTGTVTNVSLESSYSNGVTTYPVTVTMNEMGDLLPGMNVDGVIILDEAEDVLAVPSGALMRGNQVYVQDTSVTEAQGPVPAGFRAVQVETGVISDSYVEITSGLEEGDVVYVADTTSTTTGFMMMGPGGMGGGPGGMGGMGGGPGGGGGGRR</sequence>
<feature type="compositionally biased region" description="Polar residues" evidence="3">
    <location>
        <begin position="21"/>
        <end position="33"/>
    </location>
</feature>